<accession>D0Z5U6</accession>
<reference evidence="2" key="2">
    <citation type="journal article" date="2009" name="BMC Genomics">
        <title>Unique sequence features of the Adenovirus 31 complete genomic sequence are conserved in clinical isolates.</title>
        <authorList>
            <person name="Hofmayer S."/>
            <person name="Madisch I."/>
            <person name="Darr S."/>
            <person name="Rehren F."/>
            <person name="Heim A."/>
        </authorList>
    </citation>
    <scope>NUCLEOTIDE SEQUENCE</scope>
</reference>
<reference evidence="2 3" key="1">
    <citation type="journal article" date="2005" name="J. Virol.">
        <title>Comparative sequence analysis of the hexon gene in the entire spectrum of human adenovirus serotypes: phylogenetic, taxonomic, and clinical implications.</title>
        <authorList>
            <person name="Ebner K."/>
            <person name="Pinsker W."/>
            <person name="Lion T."/>
        </authorList>
    </citation>
    <scope>NUCLEOTIDE SEQUENCE [LARGE SCALE GENOMIC DNA]</scope>
</reference>
<sequence length="119" mass="13895">MQRDRRYGCRLAPYSKYHLPPCEQQSKATLSENSAWPECNSLTLHNDKMECSLRDCAGEGFVCITDCRFAQKETVWTLTPKNQSRNIQAQLFSATKWEREVYKVKWEEGSITTRIVKKN</sequence>
<evidence type="ECO:0000313" key="1">
    <source>
        <dbReference type="EMBL" id="AYI49757.1"/>
    </source>
</evidence>
<dbReference type="Proteomes" id="UP000110325">
    <property type="component" value="Segment"/>
</dbReference>
<reference evidence="1" key="4">
    <citation type="submission" date="2018-01" db="EMBL/GenBank/DDBJ databases">
        <title>Metagenomic analysis identifies Human Adenovirus 31 in children with Acute Flaccid Paralysis in Tunisia.</title>
        <authorList>
            <person name="Haddad-Boubaker S."/>
            <person name="Joffret M.-L."/>
            <person name="Perot P."/>
            <person name="Bessaud M."/>
            <person name="Meddeb Z."/>
            <person name="Touzi H."/>
            <person name="Delpeyroux F."/>
            <person name="Triki H."/>
            <person name="Eloit M."/>
        </authorList>
    </citation>
    <scope>NUCLEOTIDE SEQUENCE [LARGE SCALE GENOMIC DNA]</scope>
    <source>
        <strain evidence="1">HAdV-Tn2012</strain>
    </source>
</reference>
<dbReference type="Proteomes" id="UP000326937">
    <property type="component" value="Segment"/>
</dbReference>
<evidence type="ECO:0000313" key="2">
    <source>
        <dbReference type="EMBL" id="CAO78652.1"/>
    </source>
</evidence>
<proteinExistence type="predicted"/>
<reference evidence="3" key="3">
    <citation type="journal article" date="2009" name="BMC Genomics">
        <title>Unique sequence features of the Human adenovirus 31 complete genomic sequence are conserved in clinical isolates.</title>
        <authorList>
            <person name="Hofmayer S."/>
            <person name="Madisch I."/>
            <person name="Darr S."/>
            <person name="Rehren F."/>
            <person name="Heim A."/>
        </authorList>
    </citation>
    <scope>NUCLEOTIDE SEQUENCE [LARGE SCALE GENOMIC DNA]</scope>
</reference>
<evidence type="ECO:0000313" key="3">
    <source>
        <dbReference type="Proteomes" id="UP000110325"/>
    </source>
</evidence>
<organismHost>
    <name type="scientific">Homo sapiens</name>
    <name type="common">Human</name>
    <dbReference type="NCBI Taxonomy" id="9606"/>
</organismHost>
<organism evidence="2 3">
    <name type="scientific">Human adenovirus A serotype 31</name>
    <name type="common">HAdV-31</name>
    <name type="synonym">Human adenovirus 31</name>
    <dbReference type="NCBI Taxonomy" id="10529"/>
    <lineage>
        <taxon>Viruses</taxon>
        <taxon>Varidnaviria</taxon>
        <taxon>Bamfordvirae</taxon>
        <taxon>Preplasmiviricota</taxon>
        <taxon>Polisuviricotina</taxon>
        <taxon>Pharingeaviricetes</taxon>
        <taxon>Rowavirales</taxon>
        <taxon>Adenoviridae</taxon>
        <taxon>Mastadenovirus</taxon>
        <taxon>Mastadenovirus adami</taxon>
        <taxon>Human mastadenovirus A</taxon>
    </lineage>
</organism>
<protein>
    <submittedName>
        <fullName evidence="2">E4 ORF6 protein</fullName>
    </submittedName>
    <submittedName>
        <fullName evidence="1">E4 control protein ORF6/7</fullName>
    </submittedName>
</protein>
<name>D0Z5U6_ADE31</name>
<dbReference type="EMBL" id="AM749299">
    <property type="protein sequence ID" value="CAO78652.1"/>
    <property type="molecule type" value="Genomic_DNA"/>
</dbReference>
<gene>
    <name evidence="2" type="primary">E4 ORF6</name>
</gene>
<dbReference type="EMBL" id="MG872324">
    <property type="protein sequence ID" value="AYI49757.1"/>
    <property type="molecule type" value="Genomic_DNA"/>
</dbReference>